<keyword evidence="1" id="KW-0732">Signal</keyword>
<protein>
    <recommendedName>
        <fullName evidence="4">Secreted protein</fullName>
    </recommendedName>
</protein>
<accession>A0A0S3T3K8</accession>
<name>A0A0S3T3K8_PHAAN</name>
<gene>
    <name evidence="2" type="primary">Vigan.10G093000</name>
    <name evidence="2" type="ORF">VIGAN_10093000</name>
</gene>
<evidence type="ECO:0000313" key="2">
    <source>
        <dbReference type="EMBL" id="BAT99484.1"/>
    </source>
</evidence>
<dbReference type="EMBL" id="AP015043">
    <property type="protein sequence ID" value="BAT99484.1"/>
    <property type="molecule type" value="Genomic_DNA"/>
</dbReference>
<reference evidence="2 3" key="1">
    <citation type="journal article" date="2015" name="Sci. Rep.">
        <title>The power of single molecule real-time sequencing technology in the de novo assembly of a eukaryotic genome.</title>
        <authorList>
            <person name="Sakai H."/>
            <person name="Naito K."/>
            <person name="Ogiso-Tanaka E."/>
            <person name="Takahashi Y."/>
            <person name="Iseki K."/>
            <person name="Muto C."/>
            <person name="Satou K."/>
            <person name="Teruya K."/>
            <person name="Shiroma A."/>
            <person name="Shimoji M."/>
            <person name="Hirano T."/>
            <person name="Itoh T."/>
            <person name="Kaga A."/>
            <person name="Tomooka N."/>
        </authorList>
    </citation>
    <scope>NUCLEOTIDE SEQUENCE [LARGE SCALE GENOMIC DNA]</scope>
    <source>
        <strain evidence="3">cv. Shumari</strain>
    </source>
</reference>
<evidence type="ECO:0000256" key="1">
    <source>
        <dbReference type="SAM" id="SignalP"/>
    </source>
</evidence>
<dbReference type="Proteomes" id="UP000291084">
    <property type="component" value="Chromosome 10"/>
</dbReference>
<evidence type="ECO:0000313" key="3">
    <source>
        <dbReference type="Proteomes" id="UP000291084"/>
    </source>
</evidence>
<proteinExistence type="predicted"/>
<sequence length="75" mass="8718">MFFSFSISVLISPTLFLQLLWTSNKMWSCRARSMVREEVFLSSVSGSGSFLVERRGKFRRPDATSILTARWVPRR</sequence>
<feature type="chain" id="PRO_5006618924" description="Secreted protein" evidence="1">
    <location>
        <begin position="32"/>
        <end position="75"/>
    </location>
</feature>
<organism evidence="2 3">
    <name type="scientific">Vigna angularis var. angularis</name>
    <dbReference type="NCBI Taxonomy" id="157739"/>
    <lineage>
        <taxon>Eukaryota</taxon>
        <taxon>Viridiplantae</taxon>
        <taxon>Streptophyta</taxon>
        <taxon>Embryophyta</taxon>
        <taxon>Tracheophyta</taxon>
        <taxon>Spermatophyta</taxon>
        <taxon>Magnoliopsida</taxon>
        <taxon>eudicotyledons</taxon>
        <taxon>Gunneridae</taxon>
        <taxon>Pentapetalae</taxon>
        <taxon>rosids</taxon>
        <taxon>fabids</taxon>
        <taxon>Fabales</taxon>
        <taxon>Fabaceae</taxon>
        <taxon>Papilionoideae</taxon>
        <taxon>50 kb inversion clade</taxon>
        <taxon>NPAAA clade</taxon>
        <taxon>indigoferoid/millettioid clade</taxon>
        <taxon>Phaseoleae</taxon>
        <taxon>Vigna</taxon>
    </lineage>
</organism>
<keyword evidence="3" id="KW-1185">Reference proteome</keyword>
<dbReference type="AlphaFoldDB" id="A0A0S3T3K8"/>
<evidence type="ECO:0008006" key="4">
    <source>
        <dbReference type="Google" id="ProtNLM"/>
    </source>
</evidence>
<feature type="signal peptide" evidence="1">
    <location>
        <begin position="1"/>
        <end position="31"/>
    </location>
</feature>